<dbReference type="EMBL" id="GGYP01006321">
    <property type="protein sequence ID" value="MDE51092.1"/>
    <property type="molecule type" value="Transcribed_RNA"/>
</dbReference>
<dbReference type="FunFam" id="3.30.70.2610:FF:000001">
    <property type="entry name" value="General transcription factor IIH subunit 4"/>
    <property type="match status" value="1"/>
</dbReference>
<comment type="function">
    <text evidence="10">Component of the general transcription and DNA repair factor IIH (TFIIH) core complex which is involved in general and transcription-coupled nucleotide excision repair (NER) of damaged DNA.</text>
</comment>
<gene>
    <name evidence="12" type="primary">GTF2H4</name>
    <name evidence="12" type="ORF">g.4881</name>
</gene>
<keyword evidence="4 10" id="KW-0805">Transcription regulation</keyword>
<dbReference type="GO" id="GO:0001671">
    <property type="term" value="F:ATPase activator activity"/>
    <property type="evidence" value="ECO:0007669"/>
    <property type="project" value="InterPro"/>
</dbReference>
<comment type="subunit">
    <text evidence="8">Component of the 7-subunit TFIIH core complex composed of XPB/ERCC3, XPD/ERCC2, GTF2H1, GTF2H2, GTF2H3, GTF2H4 and GTF2H5, which is active in NER. The core complex associates with the 3-subunit CDK-activating kinase (CAK) module composed of CCNH/cyclin H, CDK7 and MNAT1 to form the 10-subunit holoenzyme (holo-TFIIH) active in transcription. Part of TBP-based Pol II pre-initiation complex (PIC), in which Pol II core assembles with general transcription factors and other specific initiation factors including GTF2E1, GTF2E2, GTF2F1, GTF2F2, TCEA1, ERCC2, ERCC3, GTF2H2, GTF2H3, GTF2H4, GTF2H5, GTF2A1, GTF2A2, GTF2B and TBP; this large multi-subunit PIC complex mediates DNA unwinding and targets Pol II core to the transcription start site where the first phosphodiester bond forms.</text>
</comment>
<evidence type="ECO:0000256" key="5">
    <source>
        <dbReference type="ARBA" id="ARBA00023163"/>
    </source>
</evidence>
<evidence type="ECO:0000256" key="3">
    <source>
        <dbReference type="ARBA" id="ARBA00022763"/>
    </source>
</evidence>
<keyword evidence="3 10" id="KW-0227">DNA damage</keyword>
<dbReference type="GO" id="GO:0000439">
    <property type="term" value="C:transcription factor TFIIH core complex"/>
    <property type="evidence" value="ECO:0007669"/>
    <property type="project" value="InterPro"/>
</dbReference>
<evidence type="ECO:0000256" key="9">
    <source>
        <dbReference type="ARBA" id="ARBA00070130"/>
    </source>
</evidence>
<evidence type="ECO:0000256" key="8">
    <source>
        <dbReference type="ARBA" id="ARBA00064576"/>
    </source>
</evidence>
<comment type="similarity">
    <text evidence="2 10">Belongs to the TFB2 family.</text>
</comment>
<evidence type="ECO:0000259" key="11">
    <source>
        <dbReference type="Pfam" id="PF18307"/>
    </source>
</evidence>
<protein>
    <recommendedName>
        <fullName evidence="9 10">General transcription factor IIH subunit 4</fullName>
    </recommendedName>
</protein>
<dbReference type="InterPro" id="IPR004598">
    <property type="entry name" value="TFIIH_p52/Tfb2"/>
</dbReference>
<dbReference type="GO" id="GO:0006289">
    <property type="term" value="P:nucleotide-excision repair"/>
    <property type="evidence" value="ECO:0007669"/>
    <property type="project" value="InterPro"/>
</dbReference>
<dbReference type="Pfam" id="PF03849">
    <property type="entry name" value="Tfb2"/>
    <property type="match status" value="1"/>
</dbReference>
<name>A0A6G1SM96_9ACAR</name>
<feature type="domain" description="Transcription factor Tfb2 C-terminal" evidence="11">
    <location>
        <begin position="390"/>
        <end position="457"/>
    </location>
</feature>
<sequence length="468" mass="54166">MSTFVEPTVLQAKSLTEYLEKLGAEKLQTLFCHPANCLAIFRDLPYLARLYVLRILFVDQIIPETSIDTWSKDRKEHEAACNALKKLGIFTSKPISADLRAWTLNEMFKTNLKVTLVGGGQKWSVQPMTERDDKRPKDEAQFLAMLEAYPLDRWEQILHYMIGLNDPNYQGVSSDTKQVLLYSDLVKIDPNDSLPGITANGFQFLLMDTKSQIWLFVLKLLSMIDEKSSNLAEILTFLMQLNFSTLGRDYSMAGFSETLSNFLQTLREIGLIYQRSRRDGRFYPTRLAIDLASGLRDVKTDIHREGFIIVESNYRLYAYTSSRLQIGLISLFCEIHYRLPNLMIGLITRDSVRQALKGGMSAQQIINYLIMHAHSTVKDCPNPIPPTVIDQINLWEREREKFIFTKGRLYSQFISQLDFDHLRKYADDLGYLIFDNSAARVMVVHEDGHEAVRKYWKKIRKRREERGD</sequence>
<keyword evidence="6 10" id="KW-0234">DNA repair</keyword>
<evidence type="ECO:0000256" key="4">
    <source>
        <dbReference type="ARBA" id="ARBA00023015"/>
    </source>
</evidence>
<dbReference type="PANTHER" id="PTHR13152">
    <property type="entry name" value="TFIIH, POLYPEPTIDE 4"/>
    <property type="match status" value="1"/>
</dbReference>
<keyword evidence="7 10" id="KW-0539">Nucleus</keyword>
<evidence type="ECO:0000256" key="6">
    <source>
        <dbReference type="ARBA" id="ARBA00023204"/>
    </source>
</evidence>
<proteinExistence type="inferred from homology"/>
<keyword evidence="5 10" id="KW-0804">Transcription</keyword>
<dbReference type="NCBIfam" id="TIGR00625">
    <property type="entry name" value="tfb2"/>
    <property type="match status" value="1"/>
</dbReference>
<dbReference type="GO" id="GO:0005675">
    <property type="term" value="C:transcription factor TFIIH holo complex"/>
    <property type="evidence" value="ECO:0007669"/>
    <property type="project" value="TreeGrafter"/>
</dbReference>
<organism evidence="12">
    <name type="scientific">Aceria tosichella</name>
    <name type="common">wheat curl mite</name>
    <dbReference type="NCBI Taxonomy" id="561515"/>
    <lineage>
        <taxon>Eukaryota</taxon>
        <taxon>Metazoa</taxon>
        <taxon>Ecdysozoa</taxon>
        <taxon>Arthropoda</taxon>
        <taxon>Chelicerata</taxon>
        <taxon>Arachnida</taxon>
        <taxon>Acari</taxon>
        <taxon>Acariformes</taxon>
        <taxon>Trombidiformes</taxon>
        <taxon>Prostigmata</taxon>
        <taxon>Eupodina</taxon>
        <taxon>Eriophyoidea</taxon>
        <taxon>Eriophyidae</taxon>
        <taxon>Eriophyinae</taxon>
        <taxon>Aceriini</taxon>
        <taxon>Aceria</taxon>
    </lineage>
</organism>
<evidence type="ECO:0000313" key="12">
    <source>
        <dbReference type="EMBL" id="MDE51092.1"/>
    </source>
</evidence>
<comment type="subcellular location">
    <subcellularLocation>
        <location evidence="1 10">Nucleus</location>
    </subcellularLocation>
</comment>
<dbReference type="InterPro" id="IPR040662">
    <property type="entry name" value="Tfb2_C"/>
</dbReference>
<dbReference type="PANTHER" id="PTHR13152:SF0">
    <property type="entry name" value="GENERAL TRANSCRIPTION FACTOR IIH SUBUNIT 4"/>
    <property type="match status" value="1"/>
</dbReference>
<reference evidence="12" key="1">
    <citation type="submission" date="2018-10" db="EMBL/GenBank/DDBJ databases">
        <title>Transcriptome assembly of Aceria tosichella (Wheat curl mite) Type 2.</title>
        <authorList>
            <person name="Scully E.D."/>
            <person name="Geib S.M."/>
            <person name="Palmer N.A."/>
            <person name="Gupta A.K."/>
            <person name="Sarath G."/>
            <person name="Tatineni S."/>
        </authorList>
    </citation>
    <scope>NUCLEOTIDE SEQUENCE</scope>
    <source>
        <strain evidence="12">LincolnNE</strain>
    </source>
</reference>
<accession>A0A6G1SM96</accession>
<evidence type="ECO:0000256" key="1">
    <source>
        <dbReference type="ARBA" id="ARBA00004123"/>
    </source>
</evidence>
<dbReference type="Gene3D" id="3.30.70.2610">
    <property type="match status" value="1"/>
</dbReference>
<dbReference type="GO" id="GO:0003690">
    <property type="term" value="F:double-stranded DNA binding"/>
    <property type="evidence" value="ECO:0007669"/>
    <property type="project" value="TreeGrafter"/>
</dbReference>
<dbReference type="GO" id="GO:0006366">
    <property type="term" value="P:transcription by RNA polymerase II"/>
    <property type="evidence" value="ECO:0007669"/>
    <property type="project" value="UniProtKB-ARBA"/>
</dbReference>
<evidence type="ECO:0000256" key="2">
    <source>
        <dbReference type="ARBA" id="ARBA00007132"/>
    </source>
</evidence>
<evidence type="ECO:0000256" key="10">
    <source>
        <dbReference type="RuleBase" id="RU364024"/>
    </source>
</evidence>
<evidence type="ECO:0000256" key="7">
    <source>
        <dbReference type="ARBA" id="ARBA00023242"/>
    </source>
</evidence>
<dbReference type="AlphaFoldDB" id="A0A6G1SM96"/>
<dbReference type="Pfam" id="PF18307">
    <property type="entry name" value="Tfb2_C"/>
    <property type="match status" value="1"/>
</dbReference>